<protein>
    <submittedName>
        <fullName evidence="2">Protein-tyrosine phosphatase-related protein</fullName>
    </submittedName>
</protein>
<accession>A0A3B0XDG9</accession>
<sequence length="607" mass="68216">MKNILITQCLQNDFVKPLASGEPLPNQLHIGHNESQRLVGEDIHSGPLGRFMLWATSQRETQLASIHIRDWHDPERAEQAGHLKQFSPHCIENTPGAEFIFSPILASQINPQHIINSTTLNDFEGTPLKDQLDKLTQSASTENKLRVGIIGVWTEAKILFLAYELATRYPQLSIAVCSALTASSSRSQHFLALQQLKRIVGINVIDSLGQFIQFLGGEETGLQHKNLNESLEIQCSEAIALSDETDYLIRYLFRDCQKITLKVLDGGFSGNLVAGVKSIDMHGHEQAPHVIKIGPRELMARERTAFEQIETVLGNNAPAIAEYADSQHSGGIKYRYASMGVGNARSLQQCFQQGDAAEKLHHYLNAVFHQQLGRLYRASVNETHDLLQYYCFDSHWAGSVKNKIIELIGQCPDSGELVLPGNIKAPNLYQFYKEKLDALPATIADYPFSFVHGDLNGANVIIDNRDNVWIIDFFHTHRGHILKDFVKLENDLLYIYTPVENEKELQIACQFSDFLLSLEQHLVVDKPLPDKFIGTQFERTFSSLCVIRELAKQHISNASPAQNLQWLIPQLRYSVHTIGFDEPTQLQRSWALYSAAKVADILASTIS</sequence>
<dbReference type="InterPro" id="IPR045544">
    <property type="entry name" value="TCAD9"/>
</dbReference>
<dbReference type="InterPro" id="IPR036380">
    <property type="entry name" value="Isochorismatase-like_sf"/>
</dbReference>
<evidence type="ECO:0000259" key="1">
    <source>
        <dbReference type="Pfam" id="PF19974"/>
    </source>
</evidence>
<dbReference type="Gene3D" id="3.40.50.850">
    <property type="entry name" value="Isochorismatase-like"/>
    <property type="match status" value="1"/>
</dbReference>
<dbReference type="Gene3D" id="3.90.1200.10">
    <property type="match status" value="1"/>
</dbReference>
<gene>
    <name evidence="2" type="ORF">MNBD_GAMMA10-1551</name>
</gene>
<proteinExistence type="predicted"/>
<dbReference type="AlphaFoldDB" id="A0A3B0XDG9"/>
<organism evidence="2">
    <name type="scientific">hydrothermal vent metagenome</name>
    <dbReference type="NCBI Taxonomy" id="652676"/>
    <lineage>
        <taxon>unclassified sequences</taxon>
        <taxon>metagenomes</taxon>
        <taxon>ecological metagenomes</taxon>
    </lineage>
</organism>
<name>A0A3B0XDG9_9ZZZZ</name>
<reference evidence="2" key="1">
    <citation type="submission" date="2018-06" db="EMBL/GenBank/DDBJ databases">
        <authorList>
            <person name="Zhirakovskaya E."/>
        </authorList>
    </citation>
    <scope>NUCLEOTIDE SEQUENCE</scope>
</reference>
<dbReference type="Pfam" id="PF19974">
    <property type="entry name" value="TCAD9"/>
    <property type="match status" value="2"/>
</dbReference>
<evidence type="ECO:0000313" key="2">
    <source>
        <dbReference type="EMBL" id="VAW66355.1"/>
    </source>
</evidence>
<feature type="domain" description="Ternary complex associated" evidence="1">
    <location>
        <begin position="412"/>
        <end position="578"/>
    </location>
</feature>
<feature type="domain" description="Ternary complex associated" evidence="1">
    <location>
        <begin position="260"/>
        <end position="404"/>
    </location>
</feature>
<dbReference type="SUPFAM" id="SSF56112">
    <property type="entry name" value="Protein kinase-like (PK-like)"/>
    <property type="match status" value="1"/>
</dbReference>
<dbReference type="EMBL" id="UOFJ01000215">
    <property type="protein sequence ID" value="VAW66355.1"/>
    <property type="molecule type" value="Genomic_DNA"/>
</dbReference>
<dbReference type="InterPro" id="IPR011009">
    <property type="entry name" value="Kinase-like_dom_sf"/>
</dbReference>
<dbReference type="SUPFAM" id="SSF52499">
    <property type="entry name" value="Isochorismatase-like hydrolases"/>
    <property type="match status" value="1"/>
</dbReference>